<reference evidence="1 3" key="1">
    <citation type="submission" date="2013-02" db="EMBL/GenBank/DDBJ databases">
        <title>The Genome Sequence of Enterococcus haemoperoxidus BAA-382.</title>
        <authorList>
            <consortium name="The Broad Institute Genome Sequencing Platform"/>
            <consortium name="The Broad Institute Genome Sequencing Center for Infectious Disease"/>
            <person name="Earl A.M."/>
            <person name="Gilmore M.S."/>
            <person name="Lebreton F."/>
            <person name="Walker B."/>
            <person name="Young S.K."/>
            <person name="Zeng Q."/>
            <person name="Gargeya S."/>
            <person name="Fitzgerald M."/>
            <person name="Haas B."/>
            <person name="Abouelleil A."/>
            <person name="Alvarado L."/>
            <person name="Arachchi H.M."/>
            <person name="Berlin A.M."/>
            <person name="Chapman S.B."/>
            <person name="Dewar J."/>
            <person name="Goldberg J."/>
            <person name="Griggs A."/>
            <person name="Gujja S."/>
            <person name="Hansen M."/>
            <person name="Howarth C."/>
            <person name="Imamovic A."/>
            <person name="Larimer J."/>
            <person name="McCowan C."/>
            <person name="Murphy C."/>
            <person name="Neiman D."/>
            <person name="Pearson M."/>
            <person name="Priest M."/>
            <person name="Roberts A."/>
            <person name="Saif S."/>
            <person name="Shea T."/>
            <person name="Sisk P."/>
            <person name="Sykes S."/>
            <person name="Wortman J."/>
            <person name="Nusbaum C."/>
            <person name="Birren B."/>
        </authorList>
    </citation>
    <scope>NUCLEOTIDE SEQUENCE [LARGE SCALE GENOMIC DNA]</scope>
    <source>
        <strain evidence="1 3">ATCC BAA-382</strain>
    </source>
</reference>
<dbReference type="SUPFAM" id="SSF53474">
    <property type="entry name" value="alpha/beta-Hydrolases"/>
    <property type="match status" value="1"/>
</dbReference>
<comment type="caution">
    <text evidence="1">The sequence shown here is derived from an EMBL/GenBank/DDBJ whole genome shotgun (WGS) entry which is preliminary data.</text>
</comment>
<evidence type="ECO:0000313" key="3">
    <source>
        <dbReference type="Proteomes" id="UP000013858"/>
    </source>
</evidence>
<dbReference type="InterPro" id="IPR029058">
    <property type="entry name" value="AB_hydrolase_fold"/>
</dbReference>
<dbReference type="eggNOG" id="ENOG5032SA1">
    <property type="taxonomic scope" value="Bacteria"/>
</dbReference>
<sequence length="428" mass="48567">MTNYSDKQRVDIAKNEYDDYKEGEPVYIDDRNTKIGYVSKVVNDKKTGEQAFIITDGDPKVQKPSEVNNVTVLYQGSTSPEQIGSQAEEVKRDWWDNNKQILNNIEKSYKKPNTIFDPTKQMKSSAKTLNSAMDKYSNARFDVYGHSQASSNAQYALGALDSKDKLNRVNGAFLYQGPNAYCMMTEKQRKRVAQLKDRIFNFVDEKDIVPIGYRHTDWNIKLSHVGMLIFIDSKKKGMIDQHMWGGYQFKNGNLQVTKESLVQFQQAKHAYNMLIMREQVKNLEQLKKKFMASGGGLSSGEQIYLDDSQALAVVSHASSEFKTAMLSVVMVYQKGIQNAEKLWTETLTDARSIGTDLSEGEIKSALAEGGCTEQSIVTEPVNEYKEKINKAKKMDEKFNQLAKEIRGKMTELVQRDQELAKQLKGLVS</sequence>
<accession>R2QB11</accession>
<gene>
    <name evidence="2" type="ORF">I583_00736</name>
    <name evidence="1" type="ORF">UAW_03053</name>
</gene>
<dbReference type="EMBL" id="ASVY01000002">
    <property type="protein sequence ID" value="EOT61754.1"/>
    <property type="molecule type" value="Genomic_DNA"/>
</dbReference>
<dbReference type="Gene3D" id="3.40.50.1820">
    <property type="entry name" value="alpha/beta hydrolase"/>
    <property type="match status" value="1"/>
</dbReference>
<dbReference type="Proteomes" id="UP000013858">
    <property type="component" value="Unassembled WGS sequence"/>
</dbReference>
<evidence type="ECO:0000313" key="4">
    <source>
        <dbReference type="Proteomes" id="UP000014197"/>
    </source>
</evidence>
<dbReference type="STRING" id="155618.RV06_GL000591"/>
<evidence type="ECO:0000313" key="2">
    <source>
        <dbReference type="EMBL" id="EOT61754.1"/>
    </source>
</evidence>
<protein>
    <recommendedName>
        <fullName evidence="5">DUF2974 domain-containing protein</fullName>
    </recommendedName>
</protein>
<dbReference type="EMBL" id="AJAR01000030">
    <property type="protein sequence ID" value="EOH92388.1"/>
    <property type="molecule type" value="Genomic_DNA"/>
</dbReference>
<dbReference type="OrthoDB" id="2365336at2"/>
<evidence type="ECO:0008006" key="5">
    <source>
        <dbReference type="Google" id="ProtNLM"/>
    </source>
</evidence>
<name>R2QB11_9ENTE</name>
<evidence type="ECO:0000313" key="1">
    <source>
        <dbReference type="EMBL" id="EOH92388.1"/>
    </source>
</evidence>
<dbReference type="RefSeq" id="WP_010763209.1">
    <property type="nucleotide sequence ID" value="NZ_KB946316.1"/>
</dbReference>
<proteinExistence type="predicted"/>
<dbReference type="PATRIC" id="fig|1158608.3.peg.2988"/>
<dbReference type="Proteomes" id="UP000014197">
    <property type="component" value="Unassembled WGS sequence"/>
</dbReference>
<keyword evidence="4" id="KW-1185">Reference proteome</keyword>
<reference evidence="2 4" key="2">
    <citation type="submission" date="2013-03" db="EMBL/GenBank/DDBJ databases">
        <title>The Genome Sequence of Enterococcus haemoperoxidus BAA-382 (PacBio/Illumina hybrid assembly).</title>
        <authorList>
            <consortium name="The Broad Institute Genomics Platform"/>
            <consortium name="The Broad Institute Genome Sequencing Center for Infectious Disease"/>
            <person name="Earl A."/>
            <person name="Russ C."/>
            <person name="Gilmore M."/>
            <person name="Surin D."/>
            <person name="Walker B."/>
            <person name="Young S."/>
            <person name="Zeng Q."/>
            <person name="Gargeya S."/>
            <person name="Fitzgerald M."/>
            <person name="Haas B."/>
            <person name="Abouelleil A."/>
            <person name="Allen A.W."/>
            <person name="Alvarado L."/>
            <person name="Arachchi H.M."/>
            <person name="Berlin A.M."/>
            <person name="Chapman S.B."/>
            <person name="Gainer-Dewar J."/>
            <person name="Goldberg J."/>
            <person name="Griggs A."/>
            <person name="Gujja S."/>
            <person name="Hansen M."/>
            <person name="Howarth C."/>
            <person name="Imamovic A."/>
            <person name="Ireland A."/>
            <person name="Larimer J."/>
            <person name="McCowan C."/>
            <person name="Murphy C."/>
            <person name="Pearson M."/>
            <person name="Poon T.W."/>
            <person name="Priest M."/>
            <person name="Roberts A."/>
            <person name="Saif S."/>
            <person name="Shea T."/>
            <person name="Sisk P."/>
            <person name="Sykes S."/>
            <person name="Wortman J."/>
            <person name="Nusbaum C."/>
            <person name="Birren B."/>
        </authorList>
    </citation>
    <scope>NUCLEOTIDE SEQUENCE [LARGE SCALE GENOMIC DNA]</scope>
    <source>
        <strain evidence="2 4">ATCC BAA-382</strain>
    </source>
</reference>
<organism evidence="1 3">
    <name type="scientific">Enterococcus haemoperoxidus ATCC BAA-382</name>
    <dbReference type="NCBI Taxonomy" id="1158608"/>
    <lineage>
        <taxon>Bacteria</taxon>
        <taxon>Bacillati</taxon>
        <taxon>Bacillota</taxon>
        <taxon>Bacilli</taxon>
        <taxon>Lactobacillales</taxon>
        <taxon>Enterococcaceae</taxon>
        <taxon>Enterococcus</taxon>
    </lineage>
</organism>
<dbReference type="AlphaFoldDB" id="R2QB11"/>